<comment type="caution">
    <text evidence="2">The sequence shown here is derived from an EMBL/GenBank/DDBJ whole genome shotgun (WGS) entry which is preliminary data.</text>
</comment>
<evidence type="ECO:0000313" key="3">
    <source>
        <dbReference type="Proteomes" id="UP001176517"/>
    </source>
</evidence>
<dbReference type="EMBL" id="JAPDMZ010000010">
    <property type="protein sequence ID" value="KAK0556864.1"/>
    <property type="molecule type" value="Genomic_DNA"/>
</dbReference>
<evidence type="ECO:0000313" key="2">
    <source>
        <dbReference type="EMBL" id="KAK0556864.1"/>
    </source>
</evidence>
<sequence length="223" mass="23932">MHASITAILSLSLVSGFAAAANIKCSPYYTGQFLAFEPDFETTVPAGFVNGVTDPQGRKIVAISNAGKAPNAVAMTFHRCSSKYMPSGVTSSKAADIYYGIVTPAHHTDKCLTLSSVRKASGPTYVVSSTCNPNDTVEAQLPQWFSLTEQGSFKDPNVLDRYVSVVGSPNTTSTAVNYGFYSLQAFKSKNTKAQLNGKVTFLEYVWTPTYNGMAYTFGLGKPL</sequence>
<proteinExistence type="predicted"/>
<keyword evidence="3" id="KW-1185">Reference proteome</keyword>
<feature type="signal peptide" evidence="1">
    <location>
        <begin position="1"/>
        <end position="20"/>
    </location>
</feature>
<gene>
    <name evidence="2" type="ORF">OC846_000891</name>
</gene>
<name>A0AAN6JWI8_9BASI</name>
<evidence type="ECO:0000256" key="1">
    <source>
        <dbReference type="SAM" id="SignalP"/>
    </source>
</evidence>
<reference evidence="2" key="1">
    <citation type="journal article" date="2023" name="PhytoFront">
        <title>Draft Genome Resources of Seven Strains of Tilletia horrida, Causal Agent of Kernel Smut of Rice.</title>
        <authorList>
            <person name="Khanal S."/>
            <person name="Antony Babu S."/>
            <person name="Zhou X.G."/>
        </authorList>
    </citation>
    <scope>NUCLEOTIDE SEQUENCE</scope>
    <source>
        <strain evidence="2">TX6</strain>
    </source>
</reference>
<feature type="chain" id="PRO_5042892203" evidence="1">
    <location>
        <begin position="21"/>
        <end position="223"/>
    </location>
</feature>
<dbReference type="Proteomes" id="UP001176517">
    <property type="component" value="Unassembled WGS sequence"/>
</dbReference>
<accession>A0AAN6JWI8</accession>
<organism evidence="2 3">
    <name type="scientific">Tilletia horrida</name>
    <dbReference type="NCBI Taxonomy" id="155126"/>
    <lineage>
        <taxon>Eukaryota</taxon>
        <taxon>Fungi</taxon>
        <taxon>Dikarya</taxon>
        <taxon>Basidiomycota</taxon>
        <taxon>Ustilaginomycotina</taxon>
        <taxon>Exobasidiomycetes</taxon>
        <taxon>Tilletiales</taxon>
        <taxon>Tilletiaceae</taxon>
        <taxon>Tilletia</taxon>
    </lineage>
</organism>
<keyword evidence="1" id="KW-0732">Signal</keyword>
<dbReference type="AlphaFoldDB" id="A0AAN6JWI8"/>
<protein>
    <submittedName>
        <fullName evidence="2">Uncharacterized protein</fullName>
    </submittedName>
</protein>